<keyword evidence="8" id="KW-0238">DNA-binding</keyword>
<dbReference type="Gene3D" id="3.90.320.10">
    <property type="match status" value="1"/>
</dbReference>
<dbReference type="Proteomes" id="UP000036873">
    <property type="component" value="Unassembled WGS sequence"/>
</dbReference>
<keyword evidence="7" id="KW-0067">ATP-binding</keyword>
<dbReference type="AlphaFoldDB" id="A0A0L6U1S7"/>
<proteinExistence type="predicted"/>
<dbReference type="GO" id="GO:0006281">
    <property type="term" value="P:DNA repair"/>
    <property type="evidence" value="ECO:0007669"/>
    <property type="project" value="UniProtKB-KW"/>
</dbReference>
<feature type="domain" description="UvrD-like helicase C-terminal" evidence="10">
    <location>
        <begin position="267"/>
        <end position="565"/>
    </location>
</feature>
<keyword evidence="6" id="KW-0269">Exonuclease</keyword>
<evidence type="ECO:0000259" key="10">
    <source>
        <dbReference type="PROSITE" id="PS51217"/>
    </source>
</evidence>
<keyword evidence="1" id="KW-0540">Nuclease</keyword>
<dbReference type="GO" id="GO:0006310">
    <property type="term" value="P:DNA recombination"/>
    <property type="evidence" value="ECO:0007669"/>
    <property type="project" value="TreeGrafter"/>
</dbReference>
<dbReference type="InterPro" id="IPR014017">
    <property type="entry name" value="DNA_helicase_UvrD-like_C"/>
</dbReference>
<dbReference type="OrthoDB" id="9758506at2"/>
<dbReference type="RefSeq" id="WP_050739453.1">
    <property type="nucleotide sequence ID" value="NZ_LGYO01000012.1"/>
</dbReference>
<evidence type="ECO:0000256" key="2">
    <source>
        <dbReference type="ARBA" id="ARBA00022741"/>
    </source>
</evidence>
<evidence type="ECO:0000313" key="11">
    <source>
        <dbReference type="EMBL" id="KNZ42461.1"/>
    </source>
</evidence>
<dbReference type="EMBL" id="LGYO01000012">
    <property type="protein sequence ID" value="KNZ42461.1"/>
    <property type="molecule type" value="Genomic_DNA"/>
</dbReference>
<dbReference type="GO" id="GO:0005524">
    <property type="term" value="F:ATP binding"/>
    <property type="evidence" value="ECO:0007669"/>
    <property type="project" value="UniProtKB-KW"/>
</dbReference>
<organism evidence="11 12">
    <name type="scientific">Acetobacterium bakii</name>
    <dbReference type="NCBI Taxonomy" id="52689"/>
    <lineage>
        <taxon>Bacteria</taxon>
        <taxon>Bacillati</taxon>
        <taxon>Bacillota</taxon>
        <taxon>Clostridia</taxon>
        <taxon>Eubacteriales</taxon>
        <taxon>Eubacteriaceae</taxon>
        <taxon>Acetobacterium</taxon>
    </lineage>
</organism>
<evidence type="ECO:0000256" key="8">
    <source>
        <dbReference type="ARBA" id="ARBA00023125"/>
    </source>
</evidence>
<comment type="caution">
    <text evidence="11">The sequence shown here is derived from an EMBL/GenBank/DDBJ whole genome shotgun (WGS) entry which is preliminary data.</text>
</comment>
<sequence>MGLKIIAGRRSQVLSQTVYREIGEALRNGKENLFLIVPEQFTLGAEAALIEANNLKGLLGAEVLSPKRLGDRVLRETGGLTKTFMDVHGKNMLLQKTLGEIQEDLTIYHSSAKKPGFLQSMGDFIAELKQNEISPDHLKTMMTDLDPGMITQKLSDIVKIYDHFNALLGVDRLDEEDFQNLVCEKIPGAPFLKAAELWFDGFQNFSHQDYKMIRMLMITVPELNIALPWDPNPIARDAEVFQLTRNTVNAIKNIGAEAMVEFELMKAPIQHHESPDLKHLEANLFAYPRNIKPSEVTDIALTQCQNTWEEVEKGAQKILELIRDEGFSFRDIVVLTGDIEEYGSIVKRVFTQYKIPFFMDDLRSVGDNHLVEAIIATLETLQNNYRFDDIFGFVKTGFSPITLSECEDLENYVLEFGIRGNQWQREFTKISQNEALDLERLNGLRLRLITPLLALQEKLKTNKSYAARTQALYEFLVDIKTPEKIDVLVEKLFEKENYEAMESYHQIWNILMEVFDQVAETMGADSVSLEDYLRILRSGFQGYRLGIIPPHRDYVSITDLRRSRSGAFEVLIVFGLNEGLIPGVGTEPNLISDSERMLLASHEIRLQNNREFQMDQERFLVYDLLTKPKSKLFIYWALADMEGNSRQPSILLSQIAAIFPALGIHSTLSEGNREFWSKISSPDSTLWHLTTYLRNKKNANIADAPEVDAPWAMVGEWFEQNPAYQERYRQLKAALDYKGLPGEMEPSQAKRLYGSTLRTSISRLELFRQCPFSHYVRYGLKPQGRPVYTIQAPEIGTLLHQLVDGFFKEVDHQNLNLRELTKEKRHTLVEEVMTRCLPQIKTNVFNSTGQYQYLGKKLERVGKKSIDIIMEHLCAGDFEPKYTEVNFEQDILIPELNLGEVKIVGKIDRLDLYEKDGTTFVKVIDYKTGSKKLNFDDIYYGLSIQLLVYLDGAMNVIEGEDILPGGTFYFHVDDPIPRVDFAQNIETEINKAFKLNGLLLDDPDVIAAMDGNSNKNKSEILPLNSNSASKLTAAEFEAVIKYVRATVIRQITRIYQGDIAVRPFKKGAEYGCQYCEYKGICQFDEDIQKNSYEVFKKTMKKNVFFELIEGEKTNEMDQ</sequence>
<reference evidence="12" key="1">
    <citation type="submission" date="2015-07" db="EMBL/GenBank/DDBJ databases">
        <title>Draft genome sequence of Acetobacterium bakii DSM 8293, a potential psychrophilic chemical producer through syngas fermentation.</title>
        <authorList>
            <person name="Song Y."/>
            <person name="Hwang S."/>
            <person name="Cho B.-K."/>
        </authorList>
    </citation>
    <scope>NUCLEOTIDE SEQUENCE [LARGE SCALE GENOMIC DNA]</scope>
    <source>
        <strain evidence="12">DSM 8239</strain>
    </source>
</reference>
<dbReference type="PROSITE" id="PS51217">
    <property type="entry name" value="UVRD_HELICASE_CTER"/>
    <property type="match status" value="1"/>
</dbReference>
<keyword evidence="4" id="KW-0378">Hydrolase</keyword>
<keyword evidence="2" id="KW-0547">Nucleotide-binding</keyword>
<keyword evidence="3" id="KW-0227">DNA damage</keyword>
<dbReference type="SUPFAM" id="SSF52540">
    <property type="entry name" value="P-loop containing nucleoside triphosphate hydrolases"/>
    <property type="match status" value="1"/>
</dbReference>
<evidence type="ECO:0000256" key="4">
    <source>
        <dbReference type="ARBA" id="ARBA00022801"/>
    </source>
</evidence>
<dbReference type="GO" id="GO:0004527">
    <property type="term" value="F:exonuclease activity"/>
    <property type="evidence" value="ECO:0007669"/>
    <property type="project" value="UniProtKB-KW"/>
</dbReference>
<dbReference type="PANTHER" id="PTHR30591">
    <property type="entry name" value="RECBCD ENZYME SUBUNIT RECC"/>
    <property type="match status" value="1"/>
</dbReference>
<gene>
    <name evidence="11" type="ORF">AKG39_05910</name>
</gene>
<dbReference type="InterPro" id="IPR011604">
    <property type="entry name" value="PDDEXK-like_dom_sf"/>
</dbReference>
<dbReference type="InterPro" id="IPR049035">
    <property type="entry name" value="ADDB_N"/>
</dbReference>
<dbReference type="InterPro" id="IPR027417">
    <property type="entry name" value="P-loop_NTPase"/>
</dbReference>
<dbReference type="PANTHER" id="PTHR30591:SF1">
    <property type="entry name" value="RECBCD ENZYME SUBUNIT RECC"/>
    <property type="match status" value="1"/>
</dbReference>
<keyword evidence="12" id="KW-1185">Reference proteome</keyword>
<evidence type="ECO:0000256" key="7">
    <source>
        <dbReference type="ARBA" id="ARBA00022840"/>
    </source>
</evidence>
<dbReference type="Pfam" id="PF12705">
    <property type="entry name" value="PDDEXK_1"/>
    <property type="match status" value="1"/>
</dbReference>
<dbReference type="Pfam" id="PF21445">
    <property type="entry name" value="ADDB_N"/>
    <property type="match status" value="1"/>
</dbReference>
<evidence type="ECO:0000256" key="9">
    <source>
        <dbReference type="ARBA" id="ARBA00023204"/>
    </source>
</evidence>
<protein>
    <recommendedName>
        <fullName evidence="10">UvrD-like helicase C-terminal domain-containing protein</fullName>
    </recommendedName>
</protein>
<dbReference type="STRING" id="52689.AKG39_05910"/>
<dbReference type="PATRIC" id="fig|52689.4.peg.273"/>
<evidence type="ECO:0000313" key="12">
    <source>
        <dbReference type="Proteomes" id="UP000036873"/>
    </source>
</evidence>
<evidence type="ECO:0000256" key="5">
    <source>
        <dbReference type="ARBA" id="ARBA00022806"/>
    </source>
</evidence>
<keyword evidence="9" id="KW-0234">DNA repair</keyword>
<evidence type="ECO:0000256" key="3">
    <source>
        <dbReference type="ARBA" id="ARBA00022763"/>
    </source>
</evidence>
<dbReference type="GO" id="GO:0004386">
    <property type="term" value="F:helicase activity"/>
    <property type="evidence" value="ECO:0007669"/>
    <property type="project" value="UniProtKB-KW"/>
</dbReference>
<keyword evidence="5" id="KW-0347">Helicase</keyword>
<dbReference type="Gene3D" id="3.40.50.300">
    <property type="entry name" value="P-loop containing nucleotide triphosphate hydrolases"/>
    <property type="match status" value="3"/>
</dbReference>
<dbReference type="GO" id="GO:0003677">
    <property type="term" value="F:DNA binding"/>
    <property type="evidence" value="ECO:0007669"/>
    <property type="project" value="UniProtKB-KW"/>
</dbReference>
<evidence type="ECO:0000256" key="1">
    <source>
        <dbReference type="ARBA" id="ARBA00022722"/>
    </source>
</evidence>
<dbReference type="InterPro" id="IPR038726">
    <property type="entry name" value="PDDEXK_AddAB-type"/>
</dbReference>
<accession>A0A0L6U1S7</accession>
<name>A0A0L6U1S7_9FIRM</name>
<evidence type="ECO:0000256" key="6">
    <source>
        <dbReference type="ARBA" id="ARBA00022839"/>
    </source>
</evidence>